<evidence type="ECO:0000256" key="9">
    <source>
        <dbReference type="PIRSR" id="PIRSR600101-1"/>
    </source>
</evidence>
<comment type="subunit">
    <text evidence="11">This enzyme consists of two polypeptide chains, which are synthesized in precursor form from a single polypeptide.</text>
</comment>
<dbReference type="PANTHER" id="PTHR43199">
    <property type="entry name" value="GLUTATHIONE HYDROLASE"/>
    <property type="match status" value="1"/>
</dbReference>
<dbReference type="PRINTS" id="PR01210">
    <property type="entry name" value="GGTRANSPTASE"/>
</dbReference>
<feature type="binding site" evidence="10">
    <location>
        <begin position="355"/>
        <end position="357"/>
    </location>
    <ligand>
        <name>L-glutamate</name>
        <dbReference type="ChEBI" id="CHEBI:29985"/>
    </ligand>
</feature>
<dbReference type="PANTHER" id="PTHR43199:SF1">
    <property type="entry name" value="GLUTATHIONE HYDROLASE PROENZYME"/>
    <property type="match status" value="1"/>
</dbReference>
<feature type="binding site" evidence="10">
    <location>
        <position position="431"/>
    </location>
    <ligand>
        <name>L-glutamate</name>
        <dbReference type="ChEBI" id="CHEBI:29985"/>
    </ligand>
</feature>
<evidence type="ECO:0000313" key="12">
    <source>
        <dbReference type="EMBL" id="PAP78724.1"/>
    </source>
</evidence>
<dbReference type="InterPro" id="IPR000101">
    <property type="entry name" value="GGT_peptidase"/>
</dbReference>
<dbReference type="InterPro" id="IPR043138">
    <property type="entry name" value="GGT_lsub"/>
</dbReference>
<dbReference type="UniPathway" id="UPA00204"/>
<dbReference type="NCBIfam" id="TIGR00066">
    <property type="entry name" value="g_glut_trans"/>
    <property type="match status" value="1"/>
</dbReference>
<dbReference type="OrthoDB" id="9781342at2"/>
<keyword evidence="11" id="KW-0317">Glutathione biosynthesis</keyword>
<accession>A0A271J6Q8</accession>
<comment type="pathway">
    <text evidence="11">Sulfur metabolism; glutathione metabolism.</text>
</comment>
<evidence type="ECO:0000256" key="7">
    <source>
        <dbReference type="ARBA" id="ARBA00023315"/>
    </source>
</evidence>
<evidence type="ECO:0000256" key="5">
    <source>
        <dbReference type="ARBA" id="ARBA00022801"/>
    </source>
</evidence>
<dbReference type="GO" id="GO:0103068">
    <property type="term" value="F:leukotriene C4 gamma-glutamyl transferase activity"/>
    <property type="evidence" value="ECO:0007669"/>
    <property type="project" value="UniProtKB-EC"/>
</dbReference>
<evidence type="ECO:0000256" key="3">
    <source>
        <dbReference type="ARBA" id="ARBA00009381"/>
    </source>
</evidence>
<dbReference type="GO" id="GO:0006751">
    <property type="term" value="P:glutathione catabolic process"/>
    <property type="evidence" value="ECO:0007669"/>
    <property type="project" value="UniProtKB-UniRule"/>
</dbReference>
<dbReference type="AlphaFoldDB" id="A0A271J6Q8"/>
<comment type="PTM">
    <text evidence="11">Cleaved by autocatalysis into a large and a small subunit.</text>
</comment>
<dbReference type="Gene3D" id="1.10.246.130">
    <property type="match status" value="1"/>
</dbReference>
<evidence type="ECO:0000256" key="8">
    <source>
        <dbReference type="ARBA" id="ARBA00047417"/>
    </source>
</evidence>
<evidence type="ECO:0000256" key="11">
    <source>
        <dbReference type="RuleBase" id="RU368036"/>
    </source>
</evidence>
<comment type="catalytic activity">
    <reaction evidence="8 11">
        <text>an N-terminal (5-L-glutamyl)-[peptide] + an alpha-amino acid = 5-L-glutamyl amino acid + an N-terminal L-alpha-aminoacyl-[peptide]</text>
        <dbReference type="Rhea" id="RHEA:23904"/>
        <dbReference type="Rhea" id="RHEA-COMP:9780"/>
        <dbReference type="Rhea" id="RHEA-COMP:9795"/>
        <dbReference type="ChEBI" id="CHEBI:77644"/>
        <dbReference type="ChEBI" id="CHEBI:78597"/>
        <dbReference type="ChEBI" id="CHEBI:78599"/>
        <dbReference type="ChEBI" id="CHEBI:78608"/>
        <dbReference type="EC" id="2.3.2.2"/>
    </reaction>
</comment>
<keyword evidence="13" id="KW-1185">Reference proteome</keyword>
<evidence type="ECO:0000256" key="10">
    <source>
        <dbReference type="PIRSR" id="PIRSR600101-2"/>
    </source>
</evidence>
<reference evidence="12 13" key="1">
    <citation type="submission" date="2016-11" db="EMBL/GenBank/DDBJ databases">
        <title>Study of marine rhodopsin-containing bacteria.</title>
        <authorList>
            <person name="Yoshizawa S."/>
            <person name="Kumagai Y."/>
            <person name="Kogure K."/>
        </authorList>
    </citation>
    <scope>NUCLEOTIDE SEQUENCE [LARGE SCALE GENOMIC DNA]</scope>
    <source>
        <strain evidence="12 13">SAORIC-28</strain>
    </source>
</reference>
<comment type="catalytic activity">
    <reaction evidence="1 11">
        <text>an S-substituted glutathione + H2O = an S-substituted L-cysteinylglycine + L-glutamate</text>
        <dbReference type="Rhea" id="RHEA:59468"/>
        <dbReference type="ChEBI" id="CHEBI:15377"/>
        <dbReference type="ChEBI" id="CHEBI:29985"/>
        <dbReference type="ChEBI" id="CHEBI:90779"/>
        <dbReference type="ChEBI" id="CHEBI:143103"/>
        <dbReference type="EC" id="3.4.19.13"/>
    </reaction>
</comment>
<keyword evidence="4 11" id="KW-0808">Transferase</keyword>
<keyword evidence="5 11" id="KW-0378">Hydrolase</keyword>
<sequence>MVVSAEINASEAGVEVMRGGGNAVDAAVATGFALAVTFPVAGNIGGGGFMVIRFPDGTATTIDYRETAPTGATRDMYVDDSTGQIRPDLSRRGHLASGVPGAVAGLLKAHEQYGQAPLADVMAPAIRLAEGYPLSRAEAELMNAYAGRFSAYPGTVRHFTQEGGYEAGETFRQPELAAALRRIRDEGRDGFYRGETADLLVAEMERGGGLIDHADLEGYEAVEREPVTGDYRGHRIISMPPPSSGGVALIQMLDSVEPFDVGALGFNSSATVHLLGEAMRRAFADRAEYLGDPDFSDIPTEELIDEDYTRERMASFDPVKADSSTGVGAGLHESMQTTHYSVVDADGMAVSVTTTLNGGFGSLVVVEGAGFFLNNEMDDFTSAPGEPNMFGLVQGEANAIAPGKRMLSSMTPTIVEDPEGRLMLVVGSPGGPRIITAVYQTILNVIDHGMDVQEAVAAPRVHHQWLPDELDYENQGLALDVVVALQERGWALDESGGYWARVDAIEVVYDEATSTTDPSGLDAVTAEAAGRVLYGGADPRGEDAAAGY</sequence>
<dbReference type="EC" id="2.3.2.2" evidence="11"/>
<evidence type="ECO:0000256" key="6">
    <source>
        <dbReference type="ARBA" id="ARBA00023145"/>
    </source>
</evidence>
<dbReference type="SUPFAM" id="SSF56235">
    <property type="entry name" value="N-terminal nucleophile aminohydrolases (Ntn hydrolases)"/>
    <property type="match status" value="1"/>
</dbReference>
<feature type="active site" description="Nucleophile" evidence="9">
    <location>
        <position position="337"/>
    </location>
</feature>
<dbReference type="GO" id="GO:0036374">
    <property type="term" value="F:glutathione hydrolase activity"/>
    <property type="evidence" value="ECO:0007669"/>
    <property type="project" value="UniProtKB-UniRule"/>
</dbReference>
<keyword evidence="6 11" id="KW-0865">Zymogen</keyword>
<dbReference type="InterPro" id="IPR029055">
    <property type="entry name" value="Ntn_hydrolases_N"/>
</dbReference>
<gene>
    <name evidence="12" type="ORF">BSZ37_09560</name>
</gene>
<protein>
    <recommendedName>
        <fullName evidence="11">Glutathione hydrolase proenzyme</fullName>
        <ecNumber evidence="11">2.3.2.2</ecNumber>
        <ecNumber evidence="11">3.4.19.13</ecNumber>
    </recommendedName>
    <component>
        <recommendedName>
            <fullName evidence="11">Glutathione hydrolase large chain</fullName>
        </recommendedName>
    </component>
    <component>
        <recommendedName>
            <fullName evidence="11">Glutathione hydrolase small chain</fullName>
        </recommendedName>
    </component>
</protein>
<feature type="binding site" evidence="10">
    <location>
        <position position="379"/>
    </location>
    <ligand>
        <name>L-glutamate</name>
        <dbReference type="ChEBI" id="CHEBI:29985"/>
    </ligand>
</feature>
<comment type="similarity">
    <text evidence="3 11">Belongs to the gamma-glutamyltransferase family.</text>
</comment>
<feature type="binding site" evidence="10">
    <location>
        <position position="65"/>
    </location>
    <ligand>
        <name>L-glutamate</name>
        <dbReference type="ChEBI" id="CHEBI:29985"/>
    </ligand>
</feature>
<organism evidence="12 13">
    <name type="scientific">Rubrivirga marina</name>
    <dbReference type="NCBI Taxonomy" id="1196024"/>
    <lineage>
        <taxon>Bacteria</taxon>
        <taxon>Pseudomonadati</taxon>
        <taxon>Rhodothermota</taxon>
        <taxon>Rhodothermia</taxon>
        <taxon>Rhodothermales</taxon>
        <taxon>Rubricoccaceae</taxon>
        <taxon>Rubrivirga</taxon>
    </lineage>
</organism>
<evidence type="ECO:0000256" key="4">
    <source>
        <dbReference type="ARBA" id="ARBA00022679"/>
    </source>
</evidence>
<evidence type="ECO:0000256" key="1">
    <source>
        <dbReference type="ARBA" id="ARBA00001049"/>
    </source>
</evidence>
<feature type="binding site" evidence="10">
    <location>
        <begin position="408"/>
        <end position="409"/>
    </location>
    <ligand>
        <name>L-glutamate</name>
        <dbReference type="ChEBI" id="CHEBI:29985"/>
    </ligand>
</feature>
<dbReference type="EC" id="3.4.19.13" evidence="11"/>
<comment type="caution">
    <text evidence="12">The sequence shown here is derived from an EMBL/GenBank/DDBJ whole genome shotgun (WGS) entry which is preliminary data.</text>
</comment>
<dbReference type="Gene3D" id="3.60.20.40">
    <property type="match status" value="1"/>
</dbReference>
<keyword evidence="7 11" id="KW-0012">Acyltransferase</keyword>
<name>A0A271J6Q8_9BACT</name>
<proteinExistence type="inferred from homology"/>
<evidence type="ECO:0000313" key="13">
    <source>
        <dbReference type="Proteomes" id="UP000216339"/>
    </source>
</evidence>
<dbReference type="InterPro" id="IPR043137">
    <property type="entry name" value="GGT_ssub_C"/>
</dbReference>
<dbReference type="Proteomes" id="UP000216339">
    <property type="component" value="Unassembled WGS sequence"/>
</dbReference>
<dbReference type="GO" id="GO:0006750">
    <property type="term" value="P:glutathione biosynthetic process"/>
    <property type="evidence" value="ECO:0007669"/>
    <property type="project" value="UniProtKB-KW"/>
</dbReference>
<evidence type="ECO:0000256" key="2">
    <source>
        <dbReference type="ARBA" id="ARBA00001089"/>
    </source>
</evidence>
<comment type="catalytic activity">
    <reaction evidence="2 11">
        <text>glutathione + H2O = L-cysteinylglycine + L-glutamate</text>
        <dbReference type="Rhea" id="RHEA:28807"/>
        <dbReference type="ChEBI" id="CHEBI:15377"/>
        <dbReference type="ChEBI" id="CHEBI:29985"/>
        <dbReference type="ChEBI" id="CHEBI:57925"/>
        <dbReference type="ChEBI" id="CHEBI:61694"/>
        <dbReference type="EC" id="3.4.19.13"/>
    </reaction>
</comment>
<dbReference type="EMBL" id="MQWD01000001">
    <property type="protein sequence ID" value="PAP78724.1"/>
    <property type="molecule type" value="Genomic_DNA"/>
</dbReference>
<dbReference type="Pfam" id="PF01019">
    <property type="entry name" value="G_glu_transpept"/>
    <property type="match status" value="1"/>
</dbReference>
<dbReference type="InterPro" id="IPR051792">
    <property type="entry name" value="GGT_bact"/>
</dbReference>